<keyword evidence="3" id="KW-1185">Reference proteome</keyword>
<dbReference type="AlphaFoldDB" id="A0A6A5W384"/>
<proteinExistence type="predicted"/>
<reference evidence="2" key="1">
    <citation type="journal article" date="2020" name="Stud. Mycol.">
        <title>101 Dothideomycetes genomes: a test case for predicting lifestyles and emergence of pathogens.</title>
        <authorList>
            <person name="Haridas S."/>
            <person name="Albert R."/>
            <person name="Binder M."/>
            <person name="Bloem J."/>
            <person name="Labutti K."/>
            <person name="Salamov A."/>
            <person name="Andreopoulos B."/>
            <person name="Baker S."/>
            <person name="Barry K."/>
            <person name="Bills G."/>
            <person name="Bluhm B."/>
            <person name="Cannon C."/>
            <person name="Castanera R."/>
            <person name="Culley D."/>
            <person name="Daum C."/>
            <person name="Ezra D."/>
            <person name="Gonzalez J."/>
            <person name="Henrissat B."/>
            <person name="Kuo A."/>
            <person name="Liang C."/>
            <person name="Lipzen A."/>
            <person name="Lutzoni F."/>
            <person name="Magnuson J."/>
            <person name="Mondo S."/>
            <person name="Nolan M."/>
            <person name="Ohm R."/>
            <person name="Pangilinan J."/>
            <person name="Park H.-J."/>
            <person name="Ramirez L."/>
            <person name="Alfaro M."/>
            <person name="Sun H."/>
            <person name="Tritt A."/>
            <person name="Yoshinaga Y."/>
            <person name="Zwiers L.-H."/>
            <person name="Turgeon B."/>
            <person name="Goodwin S."/>
            <person name="Spatafora J."/>
            <person name="Crous P."/>
            <person name="Grigoriev I."/>
        </authorList>
    </citation>
    <scope>NUCLEOTIDE SEQUENCE</scope>
    <source>
        <strain evidence="2">CBS 123094</strain>
    </source>
</reference>
<feature type="transmembrane region" description="Helical" evidence="1">
    <location>
        <begin position="7"/>
        <end position="25"/>
    </location>
</feature>
<keyword evidence="1" id="KW-1133">Transmembrane helix</keyword>
<dbReference type="Proteomes" id="UP000799779">
    <property type="component" value="Unassembled WGS sequence"/>
</dbReference>
<accession>A0A6A5W384</accession>
<dbReference type="EMBL" id="ML977637">
    <property type="protein sequence ID" value="KAF1995528.1"/>
    <property type="molecule type" value="Genomic_DNA"/>
</dbReference>
<gene>
    <name evidence="2" type="ORF">P154DRAFT_580724</name>
</gene>
<keyword evidence="1" id="KW-0472">Membrane</keyword>
<evidence type="ECO:0000313" key="2">
    <source>
        <dbReference type="EMBL" id="KAF1995528.1"/>
    </source>
</evidence>
<protein>
    <submittedName>
        <fullName evidence="2">Uncharacterized protein</fullName>
    </submittedName>
</protein>
<dbReference type="OrthoDB" id="10042947at2759"/>
<evidence type="ECO:0000313" key="3">
    <source>
        <dbReference type="Proteomes" id="UP000799779"/>
    </source>
</evidence>
<feature type="transmembrane region" description="Helical" evidence="1">
    <location>
        <begin position="37"/>
        <end position="56"/>
    </location>
</feature>
<evidence type="ECO:0000256" key="1">
    <source>
        <dbReference type="SAM" id="Phobius"/>
    </source>
</evidence>
<organism evidence="2 3">
    <name type="scientific">Amniculicola lignicola CBS 123094</name>
    <dbReference type="NCBI Taxonomy" id="1392246"/>
    <lineage>
        <taxon>Eukaryota</taxon>
        <taxon>Fungi</taxon>
        <taxon>Dikarya</taxon>
        <taxon>Ascomycota</taxon>
        <taxon>Pezizomycotina</taxon>
        <taxon>Dothideomycetes</taxon>
        <taxon>Pleosporomycetidae</taxon>
        <taxon>Pleosporales</taxon>
        <taxon>Amniculicolaceae</taxon>
        <taxon>Amniculicola</taxon>
    </lineage>
</organism>
<keyword evidence="1" id="KW-0812">Transmembrane</keyword>
<name>A0A6A5W384_9PLEO</name>
<sequence length="113" mass="12567">MPSPSSILLGVQALPPALFGAFILYDPTKIGFDNVPVALAHVVGFSSLGISAANIFAMMQGRRARHQFMLMSFPMRLAAAWVFWLDGEQVRGGMIWDFVNAWLNLGIVAWEWR</sequence>